<evidence type="ECO:0000313" key="1">
    <source>
        <dbReference type="EMBL" id="XCJ74293.1"/>
    </source>
</evidence>
<dbReference type="GO" id="GO:0031412">
    <property type="term" value="P:gas vesicle organization"/>
    <property type="evidence" value="ECO:0007669"/>
    <property type="project" value="InterPro"/>
</dbReference>
<accession>A0AAU8J0I4</accession>
<reference evidence="1" key="1">
    <citation type="submission" date="2024-06" db="EMBL/GenBank/DDBJ databases">
        <title>Streptomyces sp. strain HUAS MG91 genome sequences.</title>
        <authorList>
            <person name="Mo P."/>
        </authorList>
    </citation>
    <scope>NUCLEOTIDE SEQUENCE</scope>
    <source>
        <strain evidence="1">HUAS MG91</strain>
    </source>
</reference>
<protein>
    <submittedName>
        <fullName evidence="1">GvpL/GvpF family gas vesicle protein</fullName>
    </submittedName>
</protein>
<dbReference type="EMBL" id="CP159534">
    <property type="protein sequence ID" value="XCJ74293.1"/>
    <property type="molecule type" value="Genomic_DNA"/>
</dbReference>
<sequence>MPTSVPAGRLRYVYAVCRPLDAPPPAGRTGVAGAPPRQLEHHGLVAVVADAPERDFTEAPLRAHLEDLDWLTATATATARAHQTVAERTAREDAWQRALISSVNEQVASPWPELM</sequence>
<dbReference type="AlphaFoldDB" id="A0AAU8J0I4"/>
<name>A0AAU8J0I4_9ACTN</name>
<proteinExistence type="predicted"/>
<organism evidence="1">
    <name type="scientific">Streptomyces tabacisoli</name>
    <dbReference type="NCBI Taxonomy" id="3156398"/>
    <lineage>
        <taxon>Bacteria</taxon>
        <taxon>Bacillati</taxon>
        <taxon>Actinomycetota</taxon>
        <taxon>Actinomycetes</taxon>
        <taxon>Kitasatosporales</taxon>
        <taxon>Streptomycetaceae</taxon>
        <taxon>Streptomyces</taxon>
    </lineage>
</organism>
<dbReference type="Pfam" id="PF06386">
    <property type="entry name" value="GvpL_GvpF"/>
    <property type="match status" value="1"/>
</dbReference>
<gene>
    <name evidence="1" type="ORF">ABII15_31895</name>
</gene>
<dbReference type="GO" id="GO:0031411">
    <property type="term" value="C:gas vesicle"/>
    <property type="evidence" value="ECO:0007669"/>
    <property type="project" value="InterPro"/>
</dbReference>
<dbReference type="KEGG" id="stac:ABII15_31895"/>
<dbReference type="InterPro" id="IPR009430">
    <property type="entry name" value="GvpL/GvpF"/>
</dbReference>